<dbReference type="Proteomes" id="UP000531950">
    <property type="component" value="Unassembled WGS sequence"/>
</dbReference>
<reference evidence="3 4" key="1">
    <citation type="submission" date="2020-04" db="EMBL/GenBank/DDBJ databases">
        <title>Molecular characterization of pseudomonads from Agaricus bisporus reveal novel blotch 2 pathogens in Western Europe.</title>
        <authorList>
            <person name="Taparia T."/>
            <person name="Krijger M."/>
            <person name="Haynes E."/>
            <person name="Elpinstone J.G."/>
            <person name="Noble R."/>
            <person name="Van Der Wolf J."/>
        </authorList>
    </citation>
    <scope>NUCLEOTIDE SEQUENCE [LARGE SCALE GENOMIC DNA]</scope>
    <source>
        <strain evidence="3 4">IPO3782</strain>
    </source>
</reference>
<dbReference type="InterPro" id="IPR048677">
    <property type="entry name" value="TssM1_hel"/>
</dbReference>
<name>A0A7Y8EM51_9PSED</name>
<evidence type="ECO:0000313" key="4">
    <source>
        <dbReference type="Proteomes" id="UP000531950"/>
    </source>
</evidence>
<dbReference type="AlphaFoldDB" id="A0A7Y8EM51"/>
<dbReference type="RefSeq" id="WP_305729914.1">
    <property type="nucleotide sequence ID" value="NZ_JACARG010000067.1"/>
</dbReference>
<dbReference type="PANTHER" id="PTHR36153:SF1">
    <property type="entry name" value="TYPE VI SECRETION SYSTEM COMPONENT TSSM1"/>
    <property type="match status" value="1"/>
</dbReference>
<feature type="domain" description="Type VI secretion system IcmF C-terminal" evidence="1">
    <location>
        <begin position="91"/>
        <end position="190"/>
    </location>
</feature>
<dbReference type="EMBL" id="JACARG010000067">
    <property type="protein sequence ID" value="NWE17114.1"/>
    <property type="molecule type" value="Genomic_DNA"/>
</dbReference>
<accession>A0A7Y8EM51</accession>
<comment type="caution">
    <text evidence="3">The sequence shown here is derived from an EMBL/GenBank/DDBJ whole genome shotgun (WGS) entry which is preliminary data.</text>
</comment>
<evidence type="ECO:0000259" key="1">
    <source>
        <dbReference type="Pfam" id="PF06744"/>
    </source>
</evidence>
<dbReference type="Pfam" id="PF21070">
    <property type="entry name" value="IcmF_helical"/>
    <property type="match status" value="1"/>
</dbReference>
<proteinExistence type="predicted"/>
<evidence type="ECO:0000313" key="3">
    <source>
        <dbReference type="EMBL" id="NWE17114.1"/>
    </source>
</evidence>
<organism evidence="3 4">
    <name type="scientific">Pseudomonas yamanorum</name>
    <dbReference type="NCBI Taxonomy" id="515393"/>
    <lineage>
        <taxon>Bacteria</taxon>
        <taxon>Pseudomonadati</taxon>
        <taxon>Pseudomonadota</taxon>
        <taxon>Gammaproteobacteria</taxon>
        <taxon>Pseudomonadales</taxon>
        <taxon>Pseudomonadaceae</taxon>
        <taxon>Pseudomonas</taxon>
    </lineage>
</organism>
<feature type="non-terminal residue" evidence="3">
    <location>
        <position position="1"/>
    </location>
</feature>
<dbReference type="InterPro" id="IPR010623">
    <property type="entry name" value="IcmF_C"/>
</dbReference>
<gene>
    <name evidence="3" type="ORF">HX822_29570</name>
</gene>
<feature type="domain" description="Type VI secretion system component TssM1 helical" evidence="2">
    <location>
        <begin position="1"/>
        <end position="78"/>
    </location>
</feature>
<dbReference type="PANTHER" id="PTHR36153">
    <property type="entry name" value="INNER MEMBRANE PROTEIN-RELATED"/>
    <property type="match status" value="1"/>
</dbReference>
<dbReference type="InterPro" id="IPR053156">
    <property type="entry name" value="T6SS_TssM-like"/>
</dbReference>
<dbReference type="Pfam" id="PF06744">
    <property type="entry name" value="IcmF_C"/>
    <property type="match status" value="1"/>
</dbReference>
<evidence type="ECO:0000259" key="2">
    <source>
        <dbReference type="Pfam" id="PF21070"/>
    </source>
</evidence>
<protein>
    <submittedName>
        <fullName evidence="3">Type VI secretion protein VasK</fullName>
    </submittedName>
</protein>
<sequence length="228" mass="25488">PFAETASDASLPMLGQMIRADSGRIEQFLRSQLGGVLRKEGSRWVADPRHSQGLRINPQFLAAINQLSHLADVIYTDGGMGLSFELQGKAARDIVQTTFILNGERHHYFNQKESWQRFNWPGRSDYPGASLSWTSIHTGERLFGDYQGTWGLIRLLEKARITSLDDGDSRYRMVLKAPDGLNLTWNLRTELGAGPLALLKLRNFALPPQIFLNEGAVAEPYAQNGGFE</sequence>